<evidence type="ECO:0000313" key="17">
    <source>
        <dbReference type="EMBL" id="QNN57554.1"/>
    </source>
</evidence>
<evidence type="ECO:0000313" key="18">
    <source>
        <dbReference type="Proteomes" id="UP000515811"/>
    </source>
</evidence>
<keyword evidence="8 12" id="KW-0798">TonB box</keyword>
<organism evidence="17 18">
    <name type="scientific">Diaphorobacter ruginosibacter</name>
    <dbReference type="NCBI Taxonomy" id="1715720"/>
    <lineage>
        <taxon>Bacteria</taxon>
        <taxon>Pseudomonadati</taxon>
        <taxon>Pseudomonadota</taxon>
        <taxon>Betaproteobacteria</taxon>
        <taxon>Burkholderiales</taxon>
        <taxon>Comamonadaceae</taxon>
        <taxon>Diaphorobacter</taxon>
    </lineage>
</organism>
<keyword evidence="17" id="KW-0675">Receptor</keyword>
<accession>A0A7G9RPM9</accession>
<keyword evidence="2 11" id="KW-0813">Transport</keyword>
<dbReference type="InterPro" id="IPR039426">
    <property type="entry name" value="TonB-dep_rcpt-like"/>
</dbReference>
<evidence type="ECO:0000256" key="5">
    <source>
        <dbReference type="ARBA" id="ARBA00022692"/>
    </source>
</evidence>
<feature type="domain" description="TonB-dependent receptor-like beta-barrel" evidence="15">
    <location>
        <begin position="319"/>
        <end position="727"/>
    </location>
</feature>
<dbReference type="GO" id="GO:0009279">
    <property type="term" value="C:cell outer membrane"/>
    <property type="evidence" value="ECO:0007669"/>
    <property type="project" value="UniProtKB-SubCell"/>
</dbReference>
<dbReference type="InterPro" id="IPR012910">
    <property type="entry name" value="Plug_dom"/>
</dbReference>
<dbReference type="KEGG" id="drg:H9K76_01220"/>
<keyword evidence="3 11" id="KW-1134">Transmembrane beta strand</keyword>
<keyword evidence="10 11" id="KW-0998">Cell outer membrane</keyword>
<feature type="signal peptide" evidence="14">
    <location>
        <begin position="1"/>
        <end position="42"/>
    </location>
</feature>
<protein>
    <submittedName>
        <fullName evidence="17">TonB-dependent receptor</fullName>
    </submittedName>
</protein>
<dbReference type="PANTHER" id="PTHR32552">
    <property type="entry name" value="FERRICHROME IRON RECEPTOR-RELATED"/>
    <property type="match status" value="1"/>
</dbReference>
<dbReference type="PROSITE" id="PS52016">
    <property type="entry name" value="TONB_DEPENDENT_REC_3"/>
    <property type="match status" value="1"/>
</dbReference>
<dbReference type="Gene3D" id="2.40.170.20">
    <property type="entry name" value="TonB-dependent receptor, beta-barrel domain"/>
    <property type="match status" value="1"/>
</dbReference>
<dbReference type="InterPro" id="IPR000531">
    <property type="entry name" value="Beta-barrel_TonB"/>
</dbReference>
<name>A0A7G9RPM9_9BURK</name>
<evidence type="ECO:0000256" key="7">
    <source>
        <dbReference type="ARBA" id="ARBA00023065"/>
    </source>
</evidence>
<dbReference type="EMBL" id="CP060714">
    <property type="protein sequence ID" value="QNN57554.1"/>
    <property type="molecule type" value="Genomic_DNA"/>
</dbReference>
<keyword evidence="18" id="KW-1185">Reference proteome</keyword>
<comment type="similarity">
    <text evidence="11 12">Belongs to the TonB-dependent receptor family.</text>
</comment>
<evidence type="ECO:0000256" key="12">
    <source>
        <dbReference type="RuleBase" id="RU003357"/>
    </source>
</evidence>
<evidence type="ECO:0000256" key="14">
    <source>
        <dbReference type="SAM" id="SignalP"/>
    </source>
</evidence>
<feature type="chain" id="PRO_5029014738" evidence="14">
    <location>
        <begin position="43"/>
        <end position="768"/>
    </location>
</feature>
<feature type="region of interest" description="Disordered" evidence="13">
    <location>
        <begin position="34"/>
        <end position="66"/>
    </location>
</feature>
<evidence type="ECO:0000256" key="2">
    <source>
        <dbReference type="ARBA" id="ARBA00022448"/>
    </source>
</evidence>
<evidence type="ECO:0000256" key="3">
    <source>
        <dbReference type="ARBA" id="ARBA00022452"/>
    </source>
</evidence>
<dbReference type="GO" id="GO:0006826">
    <property type="term" value="P:iron ion transport"/>
    <property type="evidence" value="ECO:0007669"/>
    <property type="project" value="UniProtKB-KW"/>
</dbReference>
<evidence type="ECO:0000256" key="6">
    <source>
        <dbReference type="ARBA" id="ARBA00023004"/>
    </source>
</evidence>
<dbReference type="Pfam" id="PF00593">
    <property type="entry name" value="TonB_dep_Rec_b-barrel"/>
    <property type="match status" value="1"/>
</dbReference>
<dbReference type="AlphaFoldDB" id="A0A7G9RPM9"/>
<evidence type="ECO:0000256" key="13">
    <source>
        <dbReference type="SAM" id="MobiDB-lite"/>
    </source>
</evidence>
<evidence type="ECO:0000256" key="10">
    <source>
        <dbReference type="ARBA" id="ARBA00023237"/>
    </source>
</evidence>
<dbReference type="Pfam" id="PF07715">
    <property type="entry name" value="Plug"/>
    <property type="match status" value="1"/>
</dbReference>
<keyword evidence="6" id="KW-0408">Iron</keyword>
<evidence type="ECO:0000256" key="9">
    <source>
        <dbReference type="ARBA" id="ARBA00023136"/>
    </source>
</evidence>
<dbReference type="RefSeq" id="WP_187597802.1">
    <property type="nucleotide sequence ID" value="NZ_CP060714.1"/>
</dbReference>
<feature type="domain" description="TonB-dependent receptor plug" evidence="16">
    <location>
        <begin position="83"/>
        <end position="196"/>
    </location>
</feature>
<evidence type="ECO:0000256" key="8">
    <source>
        <dbReference type="ARBA" id="ARBA00023077"/>
    </source>
</evidence>
<keyword evidence="4" id="KW-0410">Iron transport</keyword>
<evidence type="ECO:0000259" key="16">
    <source>
        <dbReference type="Pfam" id="PF07715"/>
    </source>
</evidence>
<keyword evidence="5 11" id="KW-0812">Transmembrane</keyword>
<dbReference type="InterPro" id="IPR036942">
    <property type="entry name" value="Beta-barrel_TonB_sf"/>
</dbReference>
<keyword evidence="9 11" id="KW-0472">Membrane</keyword>
<evidence type="ECO:0000256" key="4">
    <source>
        <dbReference type="ARBA" id="ARBA00022496"/>
    </source>
</evidence>
<dbReference type="PANTHER" id="PTHR32552:SF81">
    <property type="entry name" value="TONB-DEPENDENT OUTER MEMBRANE RECEPTOR"/>
    <property type="match status" value="1"/>
</dbReference>
<proteinExistence type="inferred from homology"/>
<evidence type="ECO:0000259" key="15">
    <source>
        <dbReference type="Pfam" id="PF00593"/>
    </source>
</evidence>
<feature type="compositionally biased region" description="Low complexity" evidence="13">
    <location>
        <begin position="34"/>
        <end position="58"/>
    </location>
</feature>
<dbReference type="SUPFAM" id="SSF56935">
    <property type="entry name" value="Porins"/>
    <property type="match status" value="1"/>
</dbReference>
<evidence type="ECO:0000256" key="11">
    <source>
        <dbReference type="PROSITE-ProRule" id="PRU01360"/>
    </source>
</evidence>
<evidence type="ECO:0000256" key="1">
    <source>
        <dbReference type="ARBA" id="ARBA00004571"/>
    </source>
</evidence>
<gene>
    <name evidence="17" type="ORF">H9K76_01220</name>
</gene>
<dbReference type="Proteomes" id="UP000515811">
    <property type="component" value="Chromosome"/>
</dbReference>
<keyword evidence="7" id="KW-0406">Ion transport</keyword>
<sequence>MSRSAKARPGRFSPSAAPRARQLALLVASAAALMSQATQAQAQETPASESPAAASTETTDAKAQTPPTLDAITITATRRREPVREVPMQVNLMKGEELERSGAKGLPDYLAEQPGVNLTSSGTVGGVLSMRGLTTGPSQTVATVGVYVDDVATGLSSSAALGGFTPLDMGLLDLNHIEVLRGPQGTLYGAGAMGGVLKYVTNQPDTTEFSGSMKLGASATQGGGPGMTLSGVVNIPLKEDVAGLRIAGFTDRVGGSYDAVGPAAMSNVNRGHTEGGRLSLLLTPTRELTVRLTGTVQDIKRKGLGYEDLDMRTLRPVIGERQRFLSVREPYANRTAIIGADVEYDFGWARLNSITSAQDTEIRSNTDMTGLYGPALRAAGLPVSTVPLFSNVDQNRVSQEFRLTSRSGIEFEWLAGLYLNRERGAVNGGINANVTGSPNMVNLLTSSTPSRYRETAAYGDVTWNATPSLSITGGVRISHNSQSYTNSGDGLLVGGKPIQGGESASDNATTYLGTIKYALDKTSNVYFRAASGYRPGGPNALKPDTDRNIVKPMYTSDTLWSYELGYKADLLDRTLSIEGALYDIEWSDIQQPIKSGNFTFVTNAGKARVRGAELALNWRPNSAWNVNASTSLINGKLLDDAQGLGAKAGDRMPDTARFSGVLGVTHFFKLADHNSYVGASVRYTGQRNSGYPGSVLVNNVRMPAFSIVDLQAGMDFKSFSLAAYVRNATNKRGIVSVDPGLAPASNPYQTEAALTLPRTIGVNMTVPF</sequence>
<reference evidence="17 18" key="1">
    <citation type="submission" date="2020-08" db="EMBL/GenBank/DDBJ databases">
        <title>Genome sequence of Diaphorobacter ruginosibacter DSM 27467T.</title>
        <authorList>
            <person name="Hyun D.-W."/>
            <person name="Bae J.-W."/>
        </authorList>
    </citation>
    <scope>NUCLEOTIDE SEQUENCE [LARGE SCALE GENOMIC DNA]</scope>
    <source>
        <strain evidence="17 18">DSM 27467</strain>
    </source>
</reference>
<comment type="subcellular location">
    <subcellularLocation>
        <location evidence="1 11">Cell outer membrane</location>
        <topology evidence="1 11">Multi-pass membrane protein</topology>
    </subcellularLocation>
</comment>
<keyword evidence="14" id="KW-0732">Signal</keyword>